<dbReference type="KEGG" id="naci:NUH88_06910"/>
<dbReference type="GO" id="GO:0010420">
    <property type="term" value="F:polyprenyldihydroxybenzoate methyltransferase activity"/>
    <property type="evidence" value="ECO:0007669"/>
    <property type="project" value="InterPro"/>
</dbReference>
<dbReference type="RefSeq" id="WP_257770892.1">
    <property type="nucleotide sequence ID" value="NZ_CP102480.1"/>
</dbReference>
<keyword evidence="3 5" id="KW-0831">Ubiquinone biosynthesis</keyword>
<dbReference type="SUPFAM" id="SSF53335">
    <property type="entry name" value="S-adenosyl-L-methionine-dependent methyltransferases"/>
    <property type="match status" value="1"/>
</dbReference>
<sequence length="254" mass="27749">MIEKSMARSTIDPEDVRRFSAVADEWWDMRGPFAPLHKFTPVRLELIREWIGDHFSCDEAAARPFAGLRMLDIGCGGGLLSEPLTRLGASMTGIDAEGKTIRTAALHAEEGGLEIDYRVSLAEALAEEMPEAFDAVIASEVIEHVADPSLFATSLAKLVRPGGAVFVTTLNRTGKSLLFGKFAAEYLLRWVPPGTHDWRQFLTPEELRDLLAEAGLTVTERSGIRFDPLADSFSRSSDLAINYAMLAVKPGANG</sequence>
<organism evidence="6 7">
    <name type="scientific">Nisaea acidiphila</name>
    <dbReference type="NCBI Taxonomy" id="1862145"/>
    <lineage>
        <taxon>Bacteria</taxon>
        <taxon>Pseudomonadati</taxon>
        <taxon>Pseudomonadota</taxon>
        <taxon>Alphaproteobacteria</taxon>
        <taxon>Rhodospirillales</taxon>
        <taxon>Thalassobaculaceae</taxon>
        <taxon>Nisaea</taxon>
    </lineage>
</organism>
<feature type="binding site" evidence="5">
    <location>
        <position position="74"/>
    </location>
    <ligand>
        <name>S-adenosyl-L-methionine</name>
        <dbReference type="ChEBI" id="CHEBI:59789"/>
    </ligand>
</feature>
<proteinExistence type="inferred from homology"/>
<reference evidence="6" key="1">
    <citation type="submission" date="2022-08" db="EMBL/GenBank/DDBJ databases">
        <title>Nisaea acidiphila sp. nov., isolated from a marine algal debris and emended description of the genus Nisaea Urios et al. 2008.</title>
        <authorList>
            <person name="Kwon K."/>
        </authorList>
    </citation>
    <scope>NUCLEOTIDE SEQUENCE</scope>
    <source>
        <strain evidence="6">MEBiC11861</strain>
    </source>
</reference>
<evidence type="ECO:0000256" key="1">
    <source>
        <dbReference type="ARBA" id="ARBA00022603"/>
    </source>
</evidence>
<dbReference type="EMBL" id="CP102480">
    <property type="protein sequence ID" value="UUX51419.1"/>
    <property type="molecule type" value="Genomic_DNA"/>
</dbReference>
<accession>A0A9J7AUL1</accession>
<comment type="catalytic activity">
    <reaction evidence="5">
        <text>a 3-demethylubiquinol + S-adenosyl-L-methionine = a ubiquinol + S-adenosyl-L-homocysteine + H(+)</text>
        <dbReference type="Rhea" id="RHEA:44380"/>
        <dbReference type="Rhea" id="RHEA-COMP:9566"/>
        <dbReference type="Rhea" id="RHEA-COMP:10914"/>
        <dbReference type="ChEBI" id="CHEBI:15378"/>
        <dbReference type="ChEBI" id="CHEBI:17976"/>
        <dbReference type="ChEBI" id="CHEBI:57856"/>
        <dbReference type="ChEBI" id="CHEBI:59789"/>
        <dbReference type="ChEBI" id="CHEBI:84422"/>
        <dbReference type="EC" id="2.1.1.64"/>
    </reaction>
</comment>
<gene>
    <name evidence="5 6" type="primary">ubiG</name>
    <name evidence="6" type="ORF">NUH88_06910</name>
</gene>
<dbReference type="EC" id="2.1.1.222" evidence="5"/>
<dbReference type="CDD" id="cd02440">
    <property type="entry name" value="AdoMet_MTases"/>
    <property type="match status" value="1"/>
</dbReference>
<comment type="pathway">
    <text evidence="5">Cofactor biosynthesis; ubiquinone biosynthesis.</text>
</comment>
<dbReference type="HAMAP" id="MF_00472">
    <property type="entry name" value="UbiG"/>
    <property type="match status" value="1"/>
</dbReference>
<evidence type="ECO:0000256" key="4">
    <source>
        <dbReference type="ARBA" id="ARBA00022691"/>
    </source>
</evidence>
<dbReference type="Gene3D" id="3.40.50.150">
    <property type="entry name" value="Vaccinia Virus protein VP39"/>
    <property type="match status" value="1"/>
</dbReference>
<comment type="similarity">
    <text evidence="5">Belongs to the methyltransferase superfamily. UbiG/COQ3 family.</text>
</comment>
<evidence type="ECO:0000313" key="6">
    <source>
        <dbReference type="EMBL" id="UUX51419.1"/>
    </source>
</evidence>
<name>A0A9J7AUL1_9PROT</name>
<feature type="binding site" evidence="5">
    <location>
        <position position="43"/>
    </location>
    <ligand>
        <name>S-adenosyl-L-methionine</name>
        <dbReference type="ChEBI" id="CHEBI:59789"/>
    </ligand>
</feature>
<evidence type="ECO:0000313" key="7">
    <source>
        <dbReference type="Proteomes" id="UP001060336"/>
    </source>
</evidence>
<keyword evidence="2 5" id="KW-0808">Transferase</keyword>
<keyword evidence="7" id="KW-1185">Reference proteome</keyword>
<dbReference type="AlphaFoldDB" id="A0A9J7AUL1"/>
<dbReference type="Proteomes" id="UP001060336">
    <property type="component" value="Chromosome"/>
</dbReference>
<feature type="binding site" evidence="5">
    <location>
        <position position="139"/>
    </location>
    <ligand>
        <name>S-adenosyl-L-methionine</name>
        <dbReference type="ChEBI" id="CHEBI:59789"/>
    </ligand>
</feature>
<dbReference type="GO" id="GO:0102208">
    <property type="term" value="F:2-polyprenyl-6-hydroxyphenol methylase activity"/>
    <property type="evidence" value="ECO:0007669"/>
    <property type="project" value="UniProtKB-EC"/>
</dbReference>
<keyword evidence="4 5" id="KW-0949">S-adenosyl-L-methionine</keyword>
<keyword evidence="1 5" id="KW-0489">Methyltransferase</keyword>
<dbReference type="PANTHER" id="PTHR43464">
    <property type="entry name" value="METHYLTRANSFERASE"/>
    <property type="match status" value="1"/>
</dbReference>
<dbReference type="InterPro" id="IPR029063">
    <property type="entry name" value="SAM-dependent_MTases_sf"/>
</dbReference>
<dbReference type="EC" id="2.1.1.64" evidence="5"/>
<evidence type="ECO:0000256" key="2">
    <source>
        <dbReference type="ARBA" id="ARBA00022679"/>
    </source>
</evidence>
<dbReference type="InterPro" id="IPR010233">
    <property type="entry name" value="UbiG_MeTrfase"/>
</dbReference>
<dbReference type="GO" id="GO:0032259">
    <property type="term" value="P:methylation"/>
    <property type="evidence" value="ECO:0007669"/>
    <property type="project" value="UniProtKB-KW"/>
</dbReference>
<evidence type="ECO:0000256" key="5">
    <source>
        <dbReference type="HAMAP-Rule" id="MF_00472"/>
    </source>
</evidence>
<dbReference type="NCBIfam" id="TIGR01983">
    <property type="entry name" value="UbiG"/>
    <property type="match status" value="1"/>
</dbReference>
<dbReference type="Pfam" id="PF13489">
    <property type="entry name" value="Methyltransf_23"/>
    <property type="match status" value="1"/>
</dbReference>
<comment type="catalytic activity">
    <reaction evidence="5">
        <text>a 3-(all-trans-polyprenyl)benzene-1,2-diol + S-adenosyl-L-methionine = a 2-methoxy-6-(all-trans-polyprenyl)phenol + S-adenosyl-L-homocysteine + H(+)</text>
        <dbReference type="Rhea" id="RHEA:31411"/>
        <dbReference type="Rhea" id="RHEA-COMP:9550"/>
        <dbReference type="Rhea" id="RHEA-COMP:9551"/>
        <dbReference type="ChEBI" id="CHEBI:15378"/>
        <dbReference type="ChEBI" id="CHEBI:57856"/>
        <dbReference type="ChEBI" id="CHEBI:59789"/>
        <dbReference type="ChEBI" id="CHEBI:62729"/>
        <dbReference type="ChEBI" id="CHEBI:62731"/>
        <dbReference type="EC" id="2.1.1.222"/>
    </reaction>
</comment>
<comment type="function">
    <text evidence="5">O-methyltransferase that catalyzes the 2 O-methylation steps in the ubiquinone biosynthetic pathway.</text>
</comment>
<evidence type="ECO:0000256" key="3">
    <source>
        <dbReference type="ARBA" id="ARBA00022688"/>
    </source>
</evidence>
<dbReference type="GO" id="GO:0061542">
    <property type="term" value="F:3-demethylubiquinol 3-O-methyltransferase activity"/>
    <property type="evidence" value="ECO:0007669"/>
    <property type="project" value="UniProtKB-UniRule"/>
</dbReference>
<protein>
    <recommendedName>
        <fullName evidence="5">Ubiquinone biosynthesis O-methyltransferase</fullName>
    </recommendedName>
    <alternativeName>
        <fullName evidence="5">2-polyprenyl-6-hydroxyphenol methylase</fullName>
        <ecNumber evidence="5">2.1.1.222</ecNumber>
    </alternativeName>
    <alternativeName>
        <fullName evidence="5">3-demethylubiquinone 3-O-methyltransferase</fullName>
        <ecNumber evidence="5">2.1.1.64</ecNumber>
    </alternativeName>
</protein>
<feature type="binding site" evidence="5">
    <location>
        <position position="95"/>
    </location>
    <ligand>
        <name>S-adenosyl-L-methionine</name>
        <dbReference type="ChEBI" id="CHEBI:59789"/>
    </ligand>
</feature>
<dbReference type="PANTHER" id="PTHR43464:SF19">
    <property type="entry name" value="UBIQUINONE BIOSYNTHESIS O-METHYLTRANSFERASE, MITOCHONDRIAL"/>
    <property type="match status" value="1"/>
</dbReference>